<keyword evidence="2" id="KW-1185">Reference proteome</keyword>
<proteinExistence type="predicted"/>
<dbReference type="AlphaFoldDB" id="A0A9Q6LN99"/>
<evidence type="ECO:0000313" key="1">
    <source>
        <dbReference type="EMBL" id="QGO07009.1"/>
    </source>
</evidence>
<name>A0A9Q6LN99_PISSA</name>
<gene>
    <name evidence="1" type="ORF">Psal009_02946</name>
</gene>
<protein>
    <submittedName>
        <fullName evidence="1">Uncharacterized protein</fullName>
    </submittedName>
</protein>
<evidence type="ECO:0000313" key="2">
    <source>
        <dbReference type="Proteomes" id="UP000422232"/>
    </source>
</evidence>
<dbReference type="Proteomes" id="UP000422232">
    <property type="component" value="Chromosome"/>
</dbReference>
<sequence length="81" mass="9263">MRFNQILASIRLGDLHSISAKTLNTLGQRYLEKYPECTRQHSHQDKAQILINFANDNPHAAPEQCCRKFVDVLSELPEIKG</sequence>
<organism evidence="1 2">
    <name type="scientific">Piscirickettsia salmonis</name>
    <dbReference type="NCBI Taxonomy" id="1238"/>
    <lineage>
        <taxon>Bacteria</taxon>
        <taxon>Pseudomonadati</taxon>
        <taxon>Pseudomonadota</taxon>
        <taxon>Gammaproteobacteria</taxon>
        <taxon>Thiotrichales</taxon>
        <taxon>Piscirickettsiaceae</taxon>
        <taxon>Piscirickettsia</taxon>
    </lineage>
</organism>
<dbReference type="EMBL" id="CP038908">
    <property type="protein sequence ID" value="QGO07009.1"/>
    <property type="molecule type" value="Genomic_DNA"/>
</dbReference>
<reference evidence="1 2" key="1">
    <citation type="submission" date="2019-04" db="EMBL/GenBank/DDBJ databases">
        <title>Complete genome sequencing of Piscirickettsia salmonis strain Psal-009.</title>
        <authorList>
            <person name="Schober I."/>
            <person name="Bunk B."/>
            <person name="Sproer C."/>
            <person name="Carril G.P."/>
            <person name="Riedel T."/>
            <person name="Flores-Herrera P.A."/>
            <person name="Nourdin-Galindo G."/>
            <person name="Marshall S.H."/>
            <person name="Overmann J."/>
        </authorList>
    </citation>
    <scope>NUCLEOTIDE SEQUENCE [LARGE SCALE GENOMIC DNA]</scope>
    <source>
        <strain evidence="1 2">Psal-009</strain>
    </source>
</reference>
<dbReference type="RefSeq" id="WP_155047226.1">
    <property type="nucleotide sequence ID" value="NZ_CP038893.1"/>
</dbReference>
<accession>A0A9Q6LN99</accession>